<proteinExistence type="inferred from homology"/>
<evidence type="ECO:0000256" key="5">
    <source>
        <dbReference type="SAM" id="Phobius"/>
    </source>
</evidence>
<feature type="domain" description="CusB-like beta-barrel" evidence="7">
    <location>
        <begin position="336"/>
        <end position="408"/>
    </location>
</feature>
<dbReference type="PATRIC" id="fig|1618023.3.peg.1367"/>
<keyword evidence="5" id="KW-1133">Transmembrane helix</keyword>
<evidence type="ECO:0000256" key="3">
    <source>
        <dbReference type="ARBA" id="ARBA00023054"/>
    </source>
</evidence>
<comment type="subcellular location">
    <subcellularLocation>
        <location evidence="1">Cell envelope</location>
    </subcellularLocation>
</comment>
<feature type="domain" description="YbhG-like alpha-helical hairpin" evidence="6">
    <location>
        <begin position="106"/>
        <end position="159"/>
    </location>
</feature>
<dbReference type="Proteomes" id="UP000032452">
    <property type="component" value="Unassembled WGS sequence"/>
</dbReference>
<dbReference type="AlphaFoldDB" id="A0A0D8ZY67"/>
<evidence type="ECO:0000259" key="8">
    <source>
        <dbReference type="Pfam" id="PF25967"/>
    </source>
</evidence>
<dbReference type="InterPro" id="IPR059052">
    <property type="entry name" value="HH_YbhG-like"/>
</dbReference>
<dbReference type="Pfam" id="PF25967">
    <property type="entry name" value="RND-MFP_C"/>
    <property type="match status" value="1"/>
</dbReference>
<dbReference type="InterPro" id="IPR058627">
    <property type="entry name" value="MdtA-like_C"/>
</dbReference>
<dbReference type="GO" id="GO:0030313">
    <property type="term" value="C:cell envelope"/>
    <property type="evidence" value="ECO:0007669"/>
    <property type="project" value="UniProtKB-SubCell"/>
</dbReference>
<dbReference type="GO" id="GO:0022857">
    <property type="term" value="F:transmembrane transporter activity"/>
    <property type="evidence" value="ECO:0007669"/>
    <property type="project" value="InterPro"/>
</dbReference>
<protein>
    <submittedName>
        <fullName evidence="9">RND transporter</fullName>
    </submittedName>
</protein>
<dbReference type="Gene3D" id="2.40.50.100">
    <property type="match status" value="2"/>
</dbReference>
<keyword evidence="5" id="KW-0472">Membrane</keyword>
<feature type="coiled-coil region" evidence="4">
    <location>
        <begin position="115"/>
        <end position="258"/>
    </location>
</feature>
<dbReference type="Pfam" id="PF25881">
    <property type="entry name" value="HH_YBHG"/>
    <property type="match status" value="2"/>
</dbReference>
<comment type="caution">
    <text evidence="9">The sequence shown here is derived from an EMBL/GenBank/DDBJ whole genome shotgun (WGS) entry which is preliminary data.</text>
</comment>
<organism evidence="9 10">
    <name type="scientific">Aliterella atlantica CENA595</name>
    <dbReference type="NCBI Taxonomy" id="1618023"/>
    <lineage>
        <taxon>Bacteria</taxon>
        <taxon>Bacillati</taxon>
        <taxon>Cyanobacteriota</taxon>
        <taxon>Cyanophyceae</taxon>
        <taxon>Chroococcidiopsidales</taxon>
        <taxon>Aliterellaceae</taxon>
        <taxon>Aliterella</taxon>
    </lineage>
</organism>
<comment type="similarity">
    <text evidence="2">Belongs to the membrane fusion protein (MFP) (TC 8.A.1) family.</text>
</comment>
<dbReference type="InterPro" id="IPR050465">
    <property type="entry name" value="UPF0194_transport"/>
</dbReference>
<sequence>MTTHMQLPLIGKVKHPSKWLLGILSAGILVSGTTYFIIANRATPKLDIAALTVPVTAKDVTLRITASGKVVPVQSVNLSPKTSGRLVQLLVDQGDKVEQGQIIARMDDTDLQAQLTKARANLAQSQAQLDETRAGSRPEEIAQAQARLDQAQAQLDQARTGNRPEEIAQAQAQVEAAQARVNLTSSRVQRNRNLASQGAIAQDTLDEVIADDRSAKANLQEAQRRLAEVRSGSRSEEIAQRQAAVAEAREALQQLQNGSRPEEIAQRQAAVAAAASELKAIQVQLNDTIIRAPFAGIVTQKYATEGAFVTPTTSASSTASATSTSIVAIARGLEVLAQIPEVDIGQIKSGQSVEIVADAYPNQVFKGRIRLISPEAVVEQNVTSFQARIALVTGQDALRSGMNVDLTILGADVKDALVVPTAAIVTNKQGQTGVLIPNDKNKAKFSPVEIGSAVQDQTQIISGVEPGDRIFLSPPPDYKIDLPDVEVE</sequence>
<dbReference type="Gene3D" id="2.40.30.170">
    <property type="match status" value="1"/>
</dbReference>
<evidence type="ECO:0000259" key="6">
    <source>
        <dbReference type="Pfam" id="PF25881"/>
    </source>
</evidence>
<dbReference type="PRINTS" id="PR01490">
    <property type="entry name" value="RTXTOXIND"/>
</dbReference>
<dbReference type="InterPro" id="IPR006143">
    <property type="entry name" value="RND_pump_MFP"/>
</dbReference>
<dbReference type="STRING" id="1618023.UH38_00720"/>
<dbReference type="Pfam" id="PF25954">
    <property type="entry name" value="Beta-barrel_RND_2"/>
    <property type="match status" value="1"/>
</dbReference>
<feature type="domain" description="Multidrug resistance protein MdtA-like C-terminal permuted SH3" evidence="8">
    <location>
        <begin position="415"/>
        <end position="470"/>
    </location>
</feature>
<reference evidence="9 10" key="1">
    <citation type="submission" date="2015-02" db="EMBL/GenBank/DDBJ databases">
        <title>Draft genome of a novel marine cyanobacterium (Chroococcales) isolated from South Atlantic Ocean.</title>
        <authorList>
            <person name="Rigonato J."/>
            <person name="Alvarenga D.O."/>
            <person name="Branco L.H."/>
            <person name="Varani A.M."/>
            <person name="Brandini F.P."/>
            <person name="Fiore M.F."/>
        </authorList>
    </citation>
    <scope>NUCLEOTIDE SEQUENCE [LARGE SCALE GENOMIC DNA]</scope>
    <source>
        <strain evidence="9 10">CENA595</strain>
    </source>
</reference>
<keyword evidence="5" id="KW-0812">Transmembrane</keyword>
<dbReference type="EMBL" id="JYON01000001">
    <property type="protein sequence ID" value="KJH73342.1"/>
    <property type="molecule type" value="Genomic_DNA"/>
</dbReference>
<evidence type="ECO:0000256" key="2">
    <source>
        <dbReference type="ARBA" id="ARBA00009477"/>
    </source>
</evidence>
<keyword evidence="10" id="KW-1185">Reference proteome</keyword>
<dbReference type="RefSeq" id="WP_045052683.1">
    <property type="nucleotide sequence ID" value="NZ_CAWMDP010000017.1"/>
</dbReference>
<evidence type="ECO:0000256" key="1">
    <source>
        <dbReference type="ARBA" id="ARBA00004196"/>
    </source>
</evidence>
<dbReference type="PANTHER" id="PTHR32347">
    <property type="entry name" value="EFFLUX SYSTEM COMPONENT YKNX-RELATED"/>
    <property type="match status" value="1"/>
</dbReference>
<feature type="domain" description="YbhG-like alpha-helical hairpin" evidence="6">
    <location>
        <begin position="160"/>
        <end position="254"/>
    </location>
</feature>
<dbReference type="SUPFAM" id="SSF111369">
    <property type="entry name" value="HlyD-like secretion proteins"/>
    <property type="match status" value="2"/>
</dbReference>
<keyword evidence="3 4" id="KW-0175">Coiled coil</keyword>
<evidence type="ECO:0000313" key="9">
    <source>
        <dbReference type="EMBL" id="KJH73342.1"/>
    </source>
</evidence>
<evidence type="ECO:0000313" key="10">
    <source>
        <dbReference type="Proteomes" id="UP000032452"/>
    </source>
</evidence>
<accession>A0A0D8ZY67</accession>
<feature type="transmembrane region" description="Helical" evidence="5">
    <location>
        <begin position="20"/>
        <end position="38"/>
    </location>
</feature>
<evidence type="ECO:0000259" key="7">
    <source>
        <dbReference type="Pfam" id="PF25954"/>
    </source>
</evidence>
<dbReference type="NCBIfam" id="TIGR01730">
    <property type="entry name" value="RND_mfp"/>
    <property type="match status" value="1"/>
</dbReference>
<dbReference type="PANTHER" id="PTHR32347:SF14">
    <property type="entry name" value="EFFLUX SYSTEM COMPONENT YKNX-RELATED"/>
    <property type="match status" value="1"/>
</dbReference>
<dbReference type="InterPro" id="IPR058792">
    <property type="entry name" value="Beta-barrel_RND_2"/>
</dbReference>
<dbReference type="Gene3D" id="2.40.420.20">
    <property type="match status" value="1"/>
</dbReference>
<dbReference type="Gene3D" id="1.10.287.470">
    <property type="entry name" value="Helix hairpin bin"/>
    <property type="match status" value="2"/>
</dbReference>
<dbReference type="OrthoDB" id="505602at2"/>
<dbReference type="GO" id="GO:0016020">
    <property type="term" value="C:membrane"/>
    <property type="evidence" value="ECO:0007669"/>
    <property type="project" value="InterPro"/>
</dbReference>
<name>A0A0D8ZY67_9CYAN</name>
<gene>
    <name evidence="9" type="ORF">UH38_00720</name>
</gene>
<evidence type="ECO:0000256" key="4">
    <source>
        <dbReference type="SAM" id="Coils"/>
    </source>
</evidence>